<keyword evidence="1" id="KW-0732">Signal</keyword>
<feature type="signal peptide" evidence="1">
    <location>
        <begin position="1"/>
        <end position="22"/>
    </location>
</feature>
<dbReference type="Proteomes" id="UP000306113">
    <property type="component" value="Unassembled WGS sequence"/>
</dbReference>
<proteinExistence type="predicted"/>
<feature type="chain" id="PRO_5020739635" evidence="1">
    <location>
        <begin position="23"/>
        <end position="164"/>
    </location>
</feature>
<name>A0A4S3M878_9RHOB</name>
<accession>A0A4S3M878</accession>
<evidence type="ECO:0000313" key="2">
    <source>
        <dbReference type="EMBL" id="THD73771.1"/>
    </source>
</evidence>
<dbReference type="OrthoDB" id="7705693at2"/>
<dbReference type="RefSeq" id="WP_136338983.1">
    <property type="nucleotide sequence ID" value="NZ_SSMD01000004.1"/>
</dbReference>
<evidence type="ECO:0000256" key="1">
    <source>
        <dbReference type="SAM" id="SignalP"/>
    </source>
</evidence>
<protein>
    <submittedName>
        <fullName evidence="2">Uncharacterized protein</fullName>
    </submittedName>
</protein>
<organism evidence="2 3">
    <name type="scientific">Thalassobius vesicularis</name>
    <dbReference type="NCBI Taxonomy" id="1294297"/>
    <lineage>
        <taxon>Bacteria</taxon>
        <taxon>Pseudomonadati</taxon>
        <taxon>Pseudomonadota</taxon>
        <taxon>Alphaproteobacteria</taxon>
        <taxon>Rhodobacterales</taxon>
        <taxon>Roseobacteraceae</taxon>
        <taxon>Thalassovita</taxon>
    </lineage>
</organism>
<dbReference type="AlphaFoldDB" id="A0A4S3M878"/>
<reference evidence="2 3" key="1">
    <citation type="submission" date="2019-04" db="EMBL/GenBank/DDBJ databases">
        <title>Draft genome sequence of Youngimonas vesicularis.</title>
        <authorList>
            <person name="Hameed A."/>
        </authorList>
    </citation>
    <scope>NUCLEOTIDE SEQUENCE [LARGE SCALE GENOMIC DNA]</scope>
    <source>
        <strain evidence="2 3">CC-AMW-E</strain>
    </source>
</reference>
<evidence type="ECO:0000313" key="3">
    <source>
        <dbReference type="Proteomes" id="UP000306113"/>
    </source>
</evidence>
<dbReference type="EMBL" id="SSMD01000004">
    <property type="protein sequence ID" value="THD73771.1"/>
    <property type="molecule type" value="Genomic_DNA"/>
</dbReference>
<keyword evidence="3" id="KW-1185">Reference proteome</keyword>
<comment type="caution">
    <text evidence="2">The sequence shown here is derived from an EMBL/GenBank/DDBJ whole genome shotgun (WGS) entry which is preliminary data.</text>
</comment>
<sequence length="164" mass="17811">MEFKRFVAALSVASALCAPVQAQELVFWGEGGGWDILVDPSLGNGCLIQAEFTNGVLVRIGFDRLEGMGYLTAFHENWGDIVEGEMYDISFDLDGQSYDGVAKGMYLDGVPGADILFDNSDFLWDIAARQTMTLYNDSGEVMVIDLTGTMVALEGAIDCQNEQG</sequence>
<gene>
    <name evidence="2" type="ORF">E7681_09130</name>
</gene>